<dbReference type="SMART" id="SM00729">
    <property type="entry name" value="Elp3"/>
    <property type="match status" value="1"/>
</dbReference>
<comment type="similarity">
    <text evidence="4">Belongs to the radical SAM superfamily. NifB family.</text>
</comment>
<sequence length="396" mass="42116">MPPHTTRIKLPVSALCNVQCRFCDRNMDCAYTAPNGVASETLSVQESARYLAALLEKAEPPVEVCLSGSGEPLARPEETMATARMVRKAYPDVRISVATNGLALPGYAHDLAEAGVDCVRLSVADVDPSRLGGLVAFIRTGKRSMRGDDAMQVLLSQQKKGVAEARHNGLYTTVVVPVVPEINKDHMAEIAATLKDWGVDALELVPFEPREKSGLGKARPATKEDMEEALMAARSVMPSAIIGSLGGDVVSLLGEENAATLLRGIKLASQAEAVTDRPMPDLDRPYVAVATSDGEAVDVHLGHAETLLIYSNDNGLVTLHEARKTPPRGGGDNRWSALAEILSDVKVLIAAGAGDNPRTILADKGIDVRVYEDAPLQGAVLYAFGIKPKGRGKGKQ</sequence>
<evidence type="ECO:0000256" key="4">
    <source>
        <dbReference type="ARBA" id="ARBA00006804"/>
    </source>
</evidence>
<comment type="function">
    <text evidence="2">Involved in the biosynthesis of the iron-molybdenum cofactor (FeMo-co or M-cluster) found in the dinitrogenase enzyme of the nitrogenase complex in nitrogen-fixing microorganisms. NifB catalyzes the crucial step of radical SAM-dependent carbide insertion that occurs concomitant with the insertion of a 9th sulfur and the rearrangement/coupling of two [4Fe-4S] clusters into a [8Fe-9S-C] cluster, the precursor to the M-cluster.</text>
</comment>
<dbReference type="PANTHER" id="PTHR43787">
    <property type="entry name" value="FEMO COFACTOR BIOSYNTHESIS PROTEIN NIFB-RELATED"/>
    <property type="match status" value="1"/>
</dbReference>
<keyword evidence="7" id="KW-0949">S-adenosyl-L-methionine</keyword>
<keyword evidence="8" id="KW-0479">Metal-binding</keyword>
<keyword evidence="10" id="KW-0411">Iron-sulfur</keyword>
<dbReference type="Proteomes" id="UP000503251">
    <property type="component" value="Chromosome"/>
</dbReference>
<keyword evidence="11" id="KW-0535">Nitrogen fixation</keyword>
<dbReference type="SUPFAM" id="SSF53146">
    <property type="entry name" value="Nitrogenase accessory factor-like"/>
    <property type="match status" value="1"/>
</dbReference>
<dbReference type="CDD" id="cd01335">
    <property type="entry name" value="Radical_SAM"/>
    <property type="match status" value="1"/>
</dbReference>
<evidence type="ECO:0000256" key="14">
    <source>
        <dbReference type="ARBA" id="ARBA00032102"/>
    </source>
</evidence>
<dbReference type="InterPro" id="IPR007197">
    <property type="entry name" value="rSAM"/>
</dbReference>
<evidence type="ECO:0000256" key="2">
    <source>
        <dbReference type="ARBA" id="ARBA00003522"/>
    </source>
</evidence>
<evidence type="ECO:0000256" key="9">
    <source>
        <dbReference type="ARBA" id="ARBA00023004"/>
    </source>
</evidence>
<protein>
    <recommendedName>
        <fullName evidence="5">FeMo cofactor biosynthesis protein NifB</fullName>
    </recommendedName>
    <alternativeName>
        <fullName evidence="14">Nitrogenase cofactor maturase NifB</fullName>
    </alternativeName>
    <alternativeName>
        <fullName evidence="13">Radical SAM assemblase NifB</fullName>
    </alternativeName>
</protein>
<keyword evidence="17" id="KW-1185">Reference proteome</keyword>
<dbReference type="SFLD" id="SFLDS00029">
    <property type="entry name" value="Radical_SAM"/>
    <property type="match status" value="1"/>
</dbReference>
<evidence type="ECO:0000313" key="16">
    <source>
        <dbReference type="EMBL" id="QJT10123.1"/>
    </source>
</evidence>
<name>A0ABX6NHU4_9BACT</name>
<dbReference type="PANTHER" id="PTHR43787:SF13">
    <property type="entry name" value="FEMO COFACTOR BIOSYNTHESIS PROTEIN NIFB"/>
    <property type="match status" value="1"/>
</dbReference>
<evidence type="ECO:0000256" key="7">
    <source>
        <dbReference type="ARBA" id="ARBA00022691"/>
    </source>
</evidence>
<dbReference type="Gene3D" id="3.30.420.130">
    <property type="entry name" value="Dinitrogenase iron-molybdenum cofactor biosynthesis domain"/>
    <property type="match status" value="1"/>
</dbReference>
<evidence type="ECO:0000256" key="3">
    <source>
        <dbReference type="ARBA" id="ARBA00005155"/>
    </source>
</evidence>
<dbReference type="SUPFAM" id="SSF102114">
    <property type="entry name" value="Radical SAM enzymes"/>
    <property type="match status" value="1"/>
</dbReference>
<keyword evidence="12" id="KW-0456">Lyase</keyword>
<evidence type="ECO:0000256" key="11">
    <source>
        <dbReference type="ARBA" id="ARBA00023231"/>
    </source>
</evidence>
<accession>A0ABX6NHU4</accession>
<dbReference type="PROSITE" id="PS51918">
    <property type="entry name" value="RADICAL_SAM"/>
    <property type="match status" value="1"/>
</dbReference>
<gene>
    <name evidence="16" type="ORF">E8L03_14815</name>
</gene>
<keyword evidence="6" id="KW-0004">4Fe-4S</keyword>
<evidence type="ECO:0000256" key="8">
    <source>
        <dbReference type="ARBA" id="ARBA00022723"/>
    </source>
</evidence>
<evidence type="ECO:0000256" key="1">
    <source>
        <dbReference type="ARBA" id="ARBA00001966"/>
    </source>
</evidence>
<dbReference type="EMBL" id="CP039543">
    <property type="protein sequence ID" value="QJT10123.1"/>
    <property type="molecule type" value="Genomic_DNA"/>
</dbReference>
<evidence type="ECO:0000256" key="12">
    <source>
        <dbReference type="ARBA" id="ARBA00023239"/>
    </source>
</evidence>
<evidence type="ECO:0000256" key="5">
    <source>
        <dbReference type="ARBA" id="ARBA00021702"/>
    </source>
</evidence>
<evidence type="ECO:0000259" key="15">
    <source>
        <dbReference type="PROSITE" id="PS51918"/>
    </source>
</evidence>
<keyword evidence="9" id="KW-0408">Iron</keyword>
<evidence type="ECO:0000256" key="10">
    <source>
        <dbReference type="ARBA" id="ARBA00023014"/>
    </source>
</evidence>
<dbReference type="InterPro" id="IPR006638">
    <property type="entry name" value="Elp3/MiaA/NifB-like_rSAM"/>
</dbReference>
<dbReference type="Pfam" id="PF04055">
    <property type="entry name" value="Radical_SAM"/>
    <property type="match status" value="1"/>
</dbReference>
<dbReference type="InterPro" id="IPR058240">
    <property type="entry name" value="rSAM_sf"/>
</dbReference>
<evidence type="ECO:0000256" key="6">
    <source>
        <dbReference type="ARBA" id="ARBA00022485"/>
    </source>
</evidence>
<dbReference type="Gene3D" id="3.20.20.70">
    <property type="entry name" value="Aldolase class I"/>
    <property type="match status" value="1"/>
</dbReference>
<evidence type="ECO:0000313" key="17">
    <source>
        <dbReference type="Proteomes" id="UP000503251"/>
    </source>
</evidence>
<dbReference type="SFLD" id="SFLDG01067">
    <property type="entry name" value="SPASM/twitch_domain_containing"/>
    <property type="match status" value="1"/>
</dbReference>
<organism evidence="16 17">
    <name type="scientific">Oceanidesulfovibrio marinus</name>
    <dbReference type="NCBI Taxonomy" id="370038"/>
    <lineage>
        <taxon>Bacteria</taxon>
        <taxon>Pseudomonadati</taxon>
        <taxon>Thermodesulfobacteriota</taxon>
        <taxon>Desulfovibrionia</taxon>
        <taxon>Desulfovibrionales</taxon>
        <taxon>Desulfovibrionaceae</taxon>
        <taxon>Oceanidesulfovibrio</taxon>
    </lineage>
</organism>
<dbReference type="InterPro" id="IPR003731">
    <property type="entry name" value="Di-Nase_FeMo-co_biosynth"/>
</dbReference>
<feature type="domain" description="Radical SAM core" evidence="15">
    <location>
        <begin position="1"/>
        <end position="248"/>
    </location>
</feature>
<comment type="pathway">
    <text evidence="3">Cofactor biosynthesis; Fe-Mo cofactor biosynthesis.</text>
</comment>
<proteinExistence type="inferred from homology"/>
<comment type="cofactor">
    <cofactor evidence="1">
        <name>[4Fe-4S] cluster</name>
        <dbReference type="ChEBI" id="CHEBI:49883"/>
    </cofactor>
</comment>
<evidence type="ECO:0000256" key="13">
    <source>
        <dbReference type="ARBA" id="ARBA00030926"/>
    </source>
</evidence>
<dbReference type="InterPro" id="IPR036105">
    <property type="entry name" value="DiNase_FeMo-co_biosyn_sf"/>
</dbReference>
<dbReference type="RefSeq" id="WP_171267754.1">
    <property type="nucleotide sequence ID" value="NZ_CP039543.1"/>
</dbReference>
<dbReference type="Pfam" id="PF02579">
    <property type="entry name" value="Nitro_FeMo-Co"/>
    <property type="match status" value="1"/>
</dbReference>
<reference evidence="16 17" key="1">
    <citation type="submission" date="2019-04" db="EMBL/GenBank/DDBJ databases">
        <title>Isolation and culture of sulfate reducing bacteria from the cold seep of the South China Sea.</title>
        <authorList>
            <person name="Sun C."/>
            <person name="Liu R."/>
        </authorList>
    </citation>
    <scope>NUCLEOTIDE SEQUENCE [LARGE SCALE GENOMIC DNA]</scope>
    <source>
        <strain evidence="16 17">CS1</strain>
    </source>
</reference>
<dbReference type="InterPro" id="IPR013785">
    <property type="entry name" value="Aldolase_TIM"/>
</dbReference>